<gene>
    <name evidence="1" type="ORF">HHL10_21710</name>
</gene>
<dbReference type="Gene3D" id="3.30.460.40">
    <property type="match status" value="1"/>
</dbReference>
<dbReference type="SUPFAM" id="SSF81301">
    <property type="entry name" value="Nucleotidyltransferase"/>
    <property type="match status" value="1"/>
</dbReference>
<dbReference type="EMBL" id="JABBFW010000020">
    <property type="protein sequence ID" value="NML17589.1"/>
    <property type="molecule type" value="Genomic_DNA"/>
</dbReference>
<accession>A0A848FH18</accession>
<comment type="caution">
    <text evidence="1">The sequence shown here is derived from an EMBL/GenBank/DDBJ whole genome shotgun (WGS) entry which is preliminary data.</text>
</comment>
<reference evidence="1 2" key="1">
    <citation type="submission" date="2020-04" db="EMBL/GenBank/DDBJ databases">
        <title>Azohydromonas sp. isolated from soil.</title>
        <authorList>
            <person name="Dahal R.H."/>
        </authorList>
    </citation>
    <scope>NUCLEOTIDE SEQUENCE [LARGE SCALE GENOMIC DNA]</scope>
    <source>
        <strain evidence="1 2">G-1-1-14</strain>
    </source>
</reference>
<dbReference type="AlphaFoldDB" id="A0A848FH18"/>
<name>A0A848FH18_9BURK</name>
<keyword evidence="2" id="KW-1185">Reference proteome</keyword>
<organism evidence="1 2">
    <name type="scientific">Azohydromonas caseinilytica</name>
    <dbReference type="NCBI Taxonomy" id="2728836"/>
    <lineage>
        <taxon>Bacteria</taxon>
        <taxon>Pseudomonadati</taxon>
        <taxon>Pseudomonadota</taxon>
        <taxon>Betaproteobacteria</taxon>
        <taxon>Burkholderiales</taxon>
        <taxon>Sphaerotilaceae</taxon>
        <taxon>Azohydromonas</taxon>
    </lineage>
</organism>
<evidence type="ECO:0000313" key="1">
    <source>
        <dbReference type="EMBL" id="NML17589.1"/>
    </source>
</evidence>
<dbReference type="Proteomes" id="UP000574067">
    <property type="component" value="Unassembled WGS sequence"/>
</dbReference>
<sequence>MTSTAKTPLPPAASATALDPQAEPFYLQVLQALDAAGVPYLVGGAFALAGLTGVERPTKDLDLFIRRDDFMRLDQVLAGTGLRSELTFPHWLGKVYRGPFFIDFIFASANGMNAVDEGWFERAGRDTILGHPVRTMSAEDMVWSKAFIMERERYDGADVAHVLRGCAATLDWPHLMERAGSHWRVLLSHLVLFGYVYPDERDRIPAWVMHELLQKLHDEMLAPPPATGRCQGTLLSREQYLPDLEHGAGDARLKPAGTMSAEEIAAWTAAIDNPPDK</sequence>
<evidence type="ECO:0000313" key="2">
    <source>
        <dbReference type="Proteomes" id="UP000574067"/>
    </source>
</evidence>
<keyword evidence="1" id="KW-0808">Transferase</keyword>
<dbReference type="InterPro" id="IPR043519">
    <property type="entry name" value="NT_sf"/>
</dbReference>
<dbReference type="GO" id="GO:0016740">
    <property type="term" value="F:transferase activity"/>
    <property type="evidence" value="ECO:0007669"/>
    <property type="project" value="UniProtKB-KW"/>
</dbReference>
<proteinExistence type="predicted"/>
<dbReference type="Pfam" id="PF14907">
    <property type="entry name" value="NTP_transf_5"/>
    <property type="match status" value="1"/>
</dbReference>
<dbReference type="InterPro" id="IPR039498">
    <property type="entry name" value="NTP_transf_5"/>
</dbReference>
<dbReference type="RefSeq" id="WP_169162494.1">
    <property type="nucleotide sequence ID" value="NZ_JABBFW010000020.1"/>
</dbReference>
<protein>
    <submittedName>
        <fullName evidence="1">Nucleotidyltransferase family protein</fullName>
    </submittedName>
</protein>